<evidence type="ECO:0000313" key="10">
    <source>
        <dbReference type="Proteomes" id="UP000070598"/>
    </source>
</evidence>
<dbReference type="EMBL" id="JYIJ01000019">
    <property type="protein sequence ID" value="KWW97913.1"/>
    <property type="molecule type" value="Genomic_DNA"/>
</dbReference>
<evidence type="ECO:0008006" key="12">
    <source>
        <dbReference type="Google" id="ProtNLM"/>
    </source>
</evidence>
<comment type="caution">
    <text evidence="8">The sequence shown here is derived from an EMBL/GenBank/DDBJ whole genome shotgun (WGS) entry which is preliminary data.</text>
</comment>
<dbReference type="InterPro" id="IPR044068">
    <property type="entry name" value="CB"/>
</dbReference>
<dbReference type="InterPro" id="IPR004107">
    <property type="entry name" value="Integrase_SAM-like_N"/>
</dbReference>
<protein>
    <recommendedName>
        <fullName evidence="12">Integrase</fullName>
    </recommendedName>
</protein>
<evidence type="ECO:0000259" key="7">
    <source>
        <dbReference type="PROSITE" id="PS51900"/>
    </source>
</evidence>
<evidence type="ECO:0000256" key="1">
    <source>
        <dbReference type="ARBA" id="ARBA00022908"/>
    </source>
</evidence>
<evidence type="ECO:0000259" key="6">
    <source>
        <dbReference type="PROSITE" id="PS51898"/>
    </source>
</evidence>
<evidence type="ECO:0000256" key="4">
    <source>
        <dbReference type="PROSITE-ProRule" id="PRU01248"/>
    </source>
</evidence>
<dbReference type="AlphaFoldDB" id="A0A132MJH0"/>
<reference evidence="10" key="2">
    <citation type="submission" date="2015-02" db="EMBL/GenBank/DDBJ databases">
        <title>Physiological reanalysis, assessment of diazotrophy, and genome sequences of multiple isolates of Streptomyces thermoautotrophicus.</title>
        <authorList>
            <person name="MacKellar D.C."/>
            <person name="Lieber L."/>
            <person name="Norman J."/>
            <person name="Bolger A."/>
            <person name="Tobin C."/>
            <person name="Murray J.W."/>
            <person name="Friesen M."/>
            <person name="Prell J."/>
        </authorList>
    </citation>
    <scope>NUCLEOTIDE SEQUENCE [LARGE SCALE GENOMIC DNA]</scope>
    <source>
        <strain evidence="10">UBT1</strain>
    </source>
</reference>
<feature type="compositionally biased region" description="Basic residues" evidence="5">
    <location>
        <begin position="19"/>
        <end position="30"/>
    </location>
</feature>
<evidence type="ECO:0000256" key="2">
    <source>
        <dbReference type="ARBA" id="ARBA00023125"/>
    </source>
</evidence>
<dbReference type="PATRIC" id="fig|1469144.8.peg.885"/>
<dbReference type="PANTHER" id="PTHR30349">
    <property type="entry name" value="PHAGE INTEGRASE-RELATED"/>
    <property type="match status" value="1"/>
</dbReference>
<evidence type="ECO:0000313" key="11">
    <source>
        <dbReference type="Proteomes" id="UP000070659"/>
    </source>
</evidence>
<dbReference type="GO" id="GO:0003677">
    <property type="term" value="F:DNA binding"/>
    <property type="evidence" value="ECO:0007669"/>
    <property type="project" value="UniProtKB-UniRule"/>
</dbReference>
<dbReference type="RefSeq" id="WP_079046175.1">
    <property type="nucleotide sequence ID" value="NZ_JYIJ01000019.1"/>
</dbReference>
<dbReference type="PANTHER" id="PTHR30349:SF91">
    <property type="entry name" value="INTA PROTEIN"/>
    <property type="match status" value="1"/>
</dbReference>
<evidence type="ECO:0000313" key="8">
    <source>
        <dbReference type="EMBL" id="KWW97913.1"/>
    </source>
</evidence>
<dbReference type="InterPro" id="IPR013762">
    <property type="entry name" value="Integrase-like_cat_sf"/>
</dbReference>
<gene>
    <name evidence="8" type="ORF">TH66_21290</name>
    <name evidence="9" type="ORF">TR74_18065</name>
</gene>
<dbReference type="InterPro" id="IPR050090">
    <property type="entry name" value="Tyrosine_recombinase_XerCD"/>
</dbReference>
<dbReference type="Pfam" id="PF00589">
    <property type="entry name" value="Phage_integrase"/>
    <property type="match status" value="1"/>
</dbReference>
<dbReference type="GO" id="GO:0015074">
    <property type="term" value="P:DNA integration"/>
    <property type="evidence" value="ECO:0007669"/>
    <property type="project" value="UniProtKB-KW"/>
</dbReference>
<sequence>MTPPITAAPAEEPEEPQRRARSRRPKRTRRANGEGTIYQRKDGLYAAQVYVTQPDQTRKRATVYGKTWDEVHDELVRLKNNERQGIPTPVSSTPLGDYLDYWLEHVVKPDARPATYRSYELSVRLYLKPGLGKKRLNKLTAPDIRVWLNTVRETCLCCAQGKDAKRPKDHKDPQKRQRCCAIGQCCQSYPSPRTVQYLHAILRSALQQAVRDDLLARNVAKNVRAPKGQRRQLPSLSASEAAKLLRTARADRLHALYAVMLGLGLRRGEALGLRWTDVEFNECENCRGLGELKGVPCSPCGNTGQTAVIHVRQTLQRTKDGLRFLGTKTQRSTRDIAVPGSLVKVLREHRKRQMAERLAAGERWREHYLVFTTSIGTPIEPRNLNRSFAKLCDAAGVRRVRLHDLRHTCASLLRARGVDLSAIQDILGHEEYRTTADFYIDVKLDEQRKALQTLDDLFADGPLQ</sequence>
<feature type="domain" description="Tyr recombinase" evidence="6">
    <location>
        <begin position="231"/>
        <end position="452"/>
    </location>
</feature>
<dbReference type="InterPro" id="IPR010998">
    <property type="entry name" value="Integrase_recombinase_N"/>
</dbReference>
<proteinExistence type="predicted"/>
<reference evidence="8 11" key="1">
    <citation type="submission" date="2015-02" db="EMBL/GenBank/DDBJ databases">
        <title>Physiological reanalysis, assessment of diazotrophy, and genome sequences of multiple isolates of Streptomyces thermoautotrophicus.</title>
        <authorList>
            <person name="MacKellar D.C."/>
            <person name="Lieber L."/>
            <person name="Norman J."/>
            <person name="Bolger A."/>
            <person name="Tobin C."/>
            <person name="Murray J.W."/>
            <person name="Prell J."/>
        </authorList>
    </citation>
    <scope>NUCLEOTIDE SEQUENCE [LARGE SCALE GENOMIC DNA]</scope>
    <source>
        <strain evidence="8 11">UBT1</strain>
    </source>
</reference>
<dbReference type="InterPro" id="IPR011010">
    <property type="entry name" value="DNA_brk_join_enz"/>
</dbReference>
<dbReference type="Gene3D" id="1.10.150.130">
    <property type="match status" value="1"/>
</dbReference>
<dbReference type="Proteomes" id="UP000070598">
    <property type="component" value="Unassembled WGS sequence"/>
</dbReference>
<dbReference type="Pfam" id="PF14659">
    <property type="entry name" value="Phage_int_SAM_3"/>
    <property type="match status" value="1"/>
</dbReference>
<evidence type="ECO:0000256" key="5">
    <source>
        <dbReference type="SAM" id="MobiDB-lite"/>
    </source>
</evidence>
<dbReference type="EMBL" id="JYIK01001043">
    <property type="protein sequence ID" value="KWX07657.1"/>
    <property type="molecule type" value="Genomic_DNA"/>
</dbReference>
<dbReference type="PROSITE" id="PS51898">
    <property type="entry name" value="TYR_RECOMBINASE"/>
    <property type="match status" value="1"/>
</dbReference>
<evidence type="ECO:0000313" key="9">
    <source>
        <dbReference type="EMBL" id="KWX07657.1"/>
    </source>
</evidence>
<dbReference type="CDD" id="cd01189">
    <property type="entry name" value="INT_ICEBs1_C_like"/>
    <property type="match status" value="1"/>
</dbReference>
<name>A0A132MJH0_9ACTN</name>
<feature type="domain" description="Core-binding (CB)" evidence="7">
    <location>
        <begin position="93"/>
        <end position="210"/>
    </location>
</feature>
<keyword evidence="2 4" id="KW-0238">DNA-binding</keyword>
<keyword evidence="1" id="KW-0229">DNA integration</keyword>
<dbReference type="InterPro" id="IPR002104">
    <property type="entry name" value="Integrase_catalytic"/>
</dbReference>
<evidence type="ECO:0000256" key="3">
    <source>
        <dbReference type="ARBA" id="ARBA00023172"/>
    </source>
</evidence>
<dbReference type="GO" id="GO:0006310">
    <property type="term" value="P:DNA recombination"/>
    <property type="evidence" value="ECO:0007669"/>
    <property type="project" value="UniProtKB-KW"/>
</dbReference>
<dbReference type="Gene3D" id="1.10.443.10">
    <property type="entry name" value="Intergrase catalytic core"/>
    <property type="match status" value="1"/>
</dbReference>
<dbReference type="SUPFAM" id="SSF56349">
    <property type="entry name" value="DNA breaking-rejoining enzymes"/>
    <property type="match status" value="1"/>
</dbReference>
<feature type="region of interest" description="Disordered" evidence="5">
    <location>
        <begin position="1"/>
        <end position="35"/>
    </location>
</feature>
<dbReference type="Proteomes" id="UP000070659">
    <property type="component" value="Unassembled WGS sequence"/>
</dbReference>
<organism evidence="8 11">
    <name type="scientific">Carbonactinospora thermoautotrophica</name>
    <dbReference type="NCBI Taxonomy" id="1469144"/>
    <lineage>
        <taxon>Bacteria</taxon>
        <taxon>Bacillati</taxon>
        <taxon>Actinomycetota</taxon>
        <taxon>Actinomycetes</taxon>
        <taxon>Kitasatosporales</taxon>
        <taxon>Carbonactinosporaceae</taxon>
        <taxon>Carbonactinospora</taxon>
    </lineage>
</organism>
<dbReference type="PROSITE" id="PS51900">
    <property type="entry name" value="CB"/>
    <property type="match status" value="1"/>
</dbReference>
<accession>A0A132MJH0</accession>
<keyword evidence="3" id="KW-0233">DNA recombination</keyword>
<feature type="compositionally biased region" description="Low complexity" evidence="5">
    <location>
        <begin position="1"/>
        <end position="10"/>
    </location>
</feature>